<name>A0A7D8YM96_9HELO</name>
<feature type="compositionally biased region" description="Basic and acidic residues" evidence="1">
    <location>
        <begin position="149"/>
        <end position="160"/>
    </location>
</feature>
<dbReference type="OrthoDB" id="4158258at2759"/>
<comment type="caution">
    <text evidence="2">The sequence shown here is derived from an EMBL/GenBank/DDBJ whole genome shotgun (WGS) entry which is preliminary data.</text>
</comment>
<accession>A0A7D8YM96</accession>
<feature type="region of interest" description="Disordered" evidence="1">
    <location>
        <begin position="114"/>
        <end position="160"/>
    </location>
</feature>
<evidence type="ECO:0000313" key="3">
    <source>
        <dbReference type="Proteomes" id="UP000481288"/>
    </source>
</evidence>
<dbReference type="EMBL" id="QGMG01000826">
    <property type="protein sequence ID" value="TVY51412.1"/>
    <property type="molecule type" value="Genomic_DNA"/>
</dbReference>
<keyword evidence="3" id="KW-1185">Reference proteome</keyword>
<sequence>MLHHRTPSKTPPMLAFRGPDNHTVQYTTAPATTITSTPTHAHDSDSDGQPLIACQVDEESAVLQNFTATGRPMPVFKQSALQSMGGADMFSLPQLLPRQYTDDSIIPAIVTNVIRGNGGGKKEGGDEREGSGNGDGDRNGRRKSFLGKLRGEGRKKNGSGEKEGVLKVKVVFMPRRDFFARGVQGEYVGSEPERSWTEEELDEMFGMYRPPKVEKKGYIPPS</sequence>
<feature type="compositionally biased region" description="Basic and acidic residues" evidence="1">
    <location>
        <begin position="120"/>
        <end position="139"/>
    </location>
</feature>
<reference evidence="2 3" key="1">
    <citation type="submission" date="2018-05" db="EMBL/GenBank/DDBJ databases">
        <title>Whole genome sequencing for identification of molecular markers to develop diagnostic detection tools for the regulated plant pathogen Lachnellula willkommii.</title>
        <authorList>
            <person name="Giroux E."/>
            <person name="Bilodeau G."/>
        </authorList>
    </citation>
    <scope>NUCLEOTIDE SEQUENCE [LARGE SCALE GENOMIC DNA]</scope>
    <source>
        <strain evidence="2 3">CBS 625.97</strain>
    </source>
</reference>
<evidence type="ECO:0000256" key="1">
    <source>
        <dbReference type="SAM" id="MobiDB-lite"/>
    </source>
</evidence>
<organism evidence="2 3">
    <name type="scientific">Lachnellula cervina</name>
    <dbReference type="NCBI Taxonomy" id="1316786"/>
    <lineage>
        <taxon>Eukaryota</taxon>
        <taxon>Fungi</taxon>
        <taxon>Dikarya</taxon>
        <taxon>Ascomycota</taxon>
        <taxon>Pezizomycotina</taxon>
        <taxon>Leotiomycetes</taxon>
        <taxon>Helotiales</taxon>
        <taxon>Lachnaceae</taxon>
        <taxon>Lachnellula</taxon>
    </lineage>
</organism>
<proteinExistence type="predicted"/>
<protein>
    <submittedName>
        <fullName evidence="2">Uncharacterized protein</fullName>
    </submittedName>
</protein>
<dbReference type="Proteomes" id="UP000481288">
    <property type="component" value="Unassembled WGS sequence"/>
</dbReference>
<dbReference type="AlphaFoldDB" id="A0A7D8YM96"/>
<gene>
    <name evidence="2" type="ORF">LCER1_G006139</name>
</gene>
<evidence type="ECO:0000313" key="2">
    <source>
        <dbReference type="EMBL" id="TVY51412.1"/>
    </source>
</evidence>